<comment type="caution">
    <text evidence="2">The sequence shown here is derived from an EMBL/GenBank/DDBJ whole genome shotgun (WGS) entry which is preliminary data.</text>
</comment>
<evidence type="ECO:0000313" key="3">
    <source>
        <dbReference type="Proteomes" id="UP001460270"/>
    </source>
</evidence>
<dbReference type="AlphaFoldDB" id="A0AAW0MVR7"/>
<gene>
    <name evidence="2" type="ORF">WMY93_029701</name>
</gene>
<name>A0AAW0MVR7_9GOBI</name>
<feature type="region of interest" description="Disordered" evidence="1">
    <location>
        <begin position="1"/>
        <end position="39"/>
    </location>
</feature>
<feature type="compositionally biased region" description="Polar residues" evidence="1">
    <location>
        <begin position="1"/>
        <end position="24"/>
    </location>
</feature>
<evidence type="ECO:0000256" key="1">
    <source>
        <dbReference type="SAM" id="MobiDB-lite"/>
    </source>
</evidence>
<proteinExistence type="predicted"/>
<dbReference type="InterPro" id="IPR053309">
    <property type="entry name" value="Balbiani_Body_Formation"/>
</dbReference>
<sequence>MDAGTSTVNQPPFAPSGQSQNQSHGPGAAPAPGVSEDQTHHKPFFYVQPQHPYVPLQSVQWPLPLAMPLNYNPYYGGGYPGFGYGYPLMPHFHPSPYLESPGFVMPHTHHHLMDYRRMLNPQYYQSMAYHARRLRYQQNPPTRDVTSSEVQTEPFSLDDHSSTTTSNPSENSNNFSIVSATSSAQKDDRTLALNDLAPASTNATTQKGSFVIEAEEVRIECCASPAGLQVLHETSELSRRFAQDVVHCSSIVQNSLLAADDNSQNAESKKEKSPQPCPDILLVVSPNANEKCVESEKTPTNPPKIKTVADVDAIRNEKNLKVVRLPFNAKYLAELQRIESSVWSADETLVPSPDFIIDSCDDTLPGEVPSTEMLITRAENDQSKIVPIVNLPKTLNHELEDVVPTFINPTVEFQCREIPKQACVYGKIDLKCAQNLLSDDSPPDGILQDHQDTSFESLPAYLPSTSWLADFDNCRKMPLTPQKQNKTMASRSFNVPARRRKLDAEFKEATAVRKPKEKYKQNRKADRRSLSDHECCVSRSYNENAFVSTKGQRLCTRCSNKQRMYKPSPAQPASKRKNTPFQQWNDVILQTCEACKGHANKNSFARKGSSPDVRMEMEELSENGYKWRLMEEMRKEMKRPLALKQQNYADKCSGSYLKMRERSCTCGETLQTPWHRIYHCPHGNAIREMDENCASTNQEQMFLSHRWQTEKPWKSVPGHNMETLKNDLIRAQHLNLHKKSLPLSQESRPFLAPAPREGD</sequence>
<dbReference type="PANTHER" id="PTHR38654:SF1">
    <property type="entry name" value="BUCKY BALL"/>
    <property type="match status" value="1"/>
</dbReference>
<feature type="compositionally biased region" description="Low complexity" evidence="1">
    <location>
        <begin position="162"/>
        <end position="175"/>
    </location>
</feature>
<feature type="region of interest" description="Disordered" evidence="1">
    <location>
        <begin position="139"/>
        <end position="175"/>
    </location>
</feature>
<reference evidence="3" key="1">
    <citation type="submission" date="2024-04" db="EMBL/GenBank/DDBJ databases">
        <title>Salinicola lusitanus LLJ914,a marine bacterium isolated from the Okinawa Trough.</title>
        <authorList>
            <person name="Li J."/>
        </authorList>
    </citation>
    <scope>NUCLEOTIDE SEQUENCE [LARGE SCALE GENOMIC DNA]</scope>
</reference>
<feature type="compositionally biased region" description="Polar residues" evidence="1">
    <location>
        <begin position="139"/>
        <end position="154"/>
    </location>
</feature>
<protein>
    <submittedName>
        <fullName evidence="2">Uncharacterized protein</fullName>
    </submittedName>
</protein>
<dbReference type="PANTHER" id="PTHR38654">
    <property type="entry name" value="BUCKY BALL-RELATED"/>
    <property type="match status" value="1"/>
</dbReference>
<accession>A0AAW0MVR7</accession>
<organism evidence="2 3">
    <name type="scientific">Mugilogobius chulae</name>
    <name type="common">yellowstripe goby</name>
    <dbReference type="NCBI Taxonomy" id="88201"/>
    <lineage>
        <taxon>Eukaryota</taxon>
        <taxon>Metazoa</taxon>
        <taxon>Chordata</taxon>
        <taxon>Craniata</taxon>
        <taxon>Vertebrata</taxon>
        <taxon>Euteleostomi</taxon>
        <taxon>Actinopterygii</taxon>
        <taxon>Neopterygii</taxon>
        <taxon>Teleostei</taxon>
        <taxon>Neoteleostei</taxon>
        <taxon>Acanthomorphata</taxon>
        <taxon>Gobiaria</taxon>
        <taxon>Gobiiformes</taxon>
        <taxon>Gobioidei</taxon>
        <taxon>Gobiidae</taxon>
        <taxon>Gobionellinae</taxon>
        <taxon>Mugilogobius</taxon>
    </lineage>
</organism>
<dbReference type="EMBL" id="JBBPFD010000022">
    <property type="protein sequence ID" value="KAK7881292.1"/>
    <property type="molecule type" value="Genomic_DNA"/>
</dbReference>
<feature type="region of interest" description="Disordered" evidence="1">
    <location>
        <begin position="739"/>
        <end position="759"/>
    </location>
</feature>
<evidence type="ECO:0000313" key="2">
    <source>
        <dbReference type="EMBL" id="KAK7881292.1"/>
    </source>
</evidence>
<keyword evidence="3" id="KW-1185">Reference proteome</keyword>
<dbReference type="Proteomes" id="UP001460270">
    <property type="component" value="Unassembled WGS sequence"/>
</dbReference>